<dbReference type="RefSeq" id="WP_254158333.1">
    <property type="nucleotide sequence ID" value="NZ_CP100355.1"/>
</dbReference>
<dbReference type="Proteomes" id="UP001056855">
    <property type="component" value="Chromosome"/>
</dbReference>
<keyword evidence="2" id="KW-0812">Transmembrane</keyword>
<reference evidence="3" key="1">
    <citation type="submission" date="2022-06" db="EMBL/GenBank/DDBJ databases">
        <title>Diverse halophilic archaea isolated from saline environments.</title>
        <authorList>
            <person name="Cui H.-L."/>
        </authorList>
    </citation>
    <scope>NUCLEOTIDE SEQUENCE</scope>
    <source>
        <strain evidence="3">WLHS1</strain>
    </source>
</reference>
<dbReference type="AlphaFoldDB" id="A0A9E7NBA9"/>
<organism evidence="3 4">
    <name type="scientific">Natronosalvus rutilus</name>
    <dbReference type="NCBI Taxonomy" id="2953753"/>
    <lineage>
        <taxon>Archaea</taxon>
        <taxon>Methanobacteriati</taxon>
        <taxon>Methanobacteriota</taxon>
        <taxon>Stenosarchaea group</taxon>
        <taxon>Halobacteria</taxon>
        <taxon>Halobacteriales</taxon>
        <taxon>Natrialbaceae</taxon>
        <taxon>Natronosalvus</taxon>
    </lineage>
</organism>
<proteinExistence type="predicted"/>
<sequence length="96" mass="10459">MKRRRSRRPSPPEIAAIVLVPVLAVTILASLVYFVAAKNGLENPAKWFAVVLVSARFGVVFSLLERAESATDEDFWGPHRLPGGPENGESASEREG</sequence>
<evidence type="ECO:0000256" key="1">
    <source>
        <dbReference type="SAM" id="MobiDB-lite"/>
    </source>
</evidence>
<evidence type="ECO:0000313" key="3">
    <source>
        <dbReference type="EMBL" id="UTF53813.1"/>
    </source>
</evidence>
<keyword evidence="2" id="KW-0472">Membrane</keyword>
<feature type="region of interest" description="Disordered" evidence="1">
    <location>
        <begin position="69"/>
        <end position="96"/>
    </location>
</feature>
<evidence type="ECO:0000313" key="4">
    <source>
        <dbReference type="Proteomes" id="UP001056855"/>
    </source>
</evidence>
<dbReference type="EMBL" id="CP100355">
    <property type="protein sequence ID" value="UTF53813.1"/>
    <property type="molecule type" value="Genomic_DNA"/>
</dbReference>
<dbReference type="GeneID" id="73288495"/>
<feature type="transmembrane region" description="Helical" evidence="2">
    <location>
        <begin position="12"/>
        <end position="35"/>
    </location>
</feature>
<keyword evidence="4" id="KW-1185">Reference proteome</keyword>
<feature type="transmembrane region" description="Helical" evidence="2">
    <location>
        <begin position="47"/>
        <end position="64"/>
    </location>
</feature>
<accession>A0A9E7NBA9</accession>
<keyword evidence="2" id="KW-1133">Transmembrane helix</keyword>
<protein>
    <submittedName>
        <fullName evidence="3">Uncharacterized protein</fullName>
    </submittedName>
</protein>
<gene>
    <name evidence="3" type="ORF">NGM29_00575</name>
</gene>
<dbReference type="KEGG" id="sawl:NGM29_00575"/>
<name>A0A9E7NBA9_9EURY</name>
<evidence type="ECO:0000256" key="2">
    <source>
        <dbReference type="SAM" id="Phobius"/>
    </source>
</evidence>